<dbReference type="KEGG" id="bgt:106077539"/>
<feature type="transmembrane region" description="Helical" evidence="1">
    <location>
        <begin position="135"/>
        <end position="156"/>
    </location>
</feature>
<dbReference type="AlphaFoldDB" id="A0A9U8ELL6"/>
<keyword evidence="1" id="KW-0472">Membrane</keyword>
<keyword evidence="3" id="KW-1185">Reference proteome</keyword>
<evidence type="ECO:0000256" key="2">
    <source>
        <dbReference type="SAM" id="SignalP"/>
    </source>
</evidence>
<dbReference type="GeneID" id="106077539"/>
<evidence type="ECO:0000313" key="4">
    <source>
        <dbReference type="RefSeq" id="XP_013093725.2"/>
    </source>
</evidence>
<keyword evidence="1" id="KW-1133">Transmembrane helix</keyword>
<accession>A0A9U8ELL6</accession>
<protein>
    <submittedName>
        <fullName evidence="4">Uncharacterized protein LOC106077539</fullName>
    </submittedName>
</protein>
<proteinExistence type="predicted"/>
<dbReference type="Proteomes" id="UP001165740">
    <property type="component" value="Chromosome 17"/>
</dbReference>
<sequence>MPAVILLAIVLSAVLYDTISACTTCSLTDTGTCDAYNSYINCLKDITAANGCSALEETAASLSLASLNSLQCSETTTVMTSIVCVCSVSETGTCDAYNSYINCLKGITAEKGCSALEETAASVALSSLNSLQCSGTTTVTTTIVLMAALSFLSYILSKI</sequence>
<feature type="chain" id="PRO_5040944076" evidence="2">
    <location>
        <begin position="22"/>
        <end position="159"/>
    </location>
</feature>
<dbReference type="RefSeq" id="XP_013093725.2">
    <property type="nucleotide sequence ID" value="XM_013238271.2"/>
</dbReference>
<name>A0A9U8ELL6_BIOGL</name>
<evidence type="ECO:0000256" key="1">
    <source>
        <dbReference type="SAM" id="Phobius"/>
    </source>
</evidence>
<feature type="signal peptide" evidence="2">
    <location>
        <begin position="1"/>
        <end position="21"/>
    </location>
</feature>
<reference evidence="4" key="1">
    <citation type="submission" date="2025-08" db="UniProtKB">
        <authorList>
            <consortium name="RefSeq"/>
        </authorList>
    </citation>
    <scope>IDENTIFICATION</scope>
</reference>
<evidence type="ECO:0000313" key="3">
    <source>
        <dbReference type="Proteomes" id="UP001165740"/>
    </source>
</evidence>
<gene>
    <name evidence="4" type="primary">LOC106077539</name>
</gene>
<keyword evidence="2" id="KW-0732">Signal</keyword>
<organism evidence="3 4">
    <name type="scientific">Biomphalaria glabrata</name>
    <name type="common">Bloodfluke planorb</name>
    <name type="synonym">Freshwater snail</name>
    <dbReference type="NCBI Taxonomy" id="6526"/>
    <lineage>
        <taxon>Eukaryota</taxon>
        <taxon>Metazoa</taxon>
        <taxon>Spiralia</taxon>
        <taxon>Lophotrochozoa</taxon>
        <taxon>Mollusca</taxon>
        <taxon>Gastropoda</taxon>
        <taxon>Heterobranchia</taxon>
        <taxon>Euthyneura</taxon>
        <taxon>Panpulmonata</taxon>
        <taxon>Hygrophila</taxon>
        <taxon>Lymnaeoidea</taxon>
        <taxon>Planorbidae</taxon>
        <taxon>Biomphalaria</taxon>
    </lineage>
</organism>
<keyword evidence="1" id="KW-0812">Transmembrane</keyword>